<dbReference type="GO" id="GO:0004167">
    <property type="term" value="F:dopachrome isomerase activity"/>
    <property type="evidence" value="ECO:0007669"/>
    <property type="project" value="UniProtKB-EC"/>
</dbReference>
<comment type="caution">
    <text evidence="14">The sequence shown here is derived from an EMBL/GenBank/DDBJ whole genome shotgun (WGS) entry which is preliminary data.</text>
</comment>
<dbReference type="PANTHER" id="PTHR11954">
    <property type="entry name" value="D-DOPACHROME DECARBOXYLASE"/>
    <property type="match status" value="1"/>
</dbReference>
<evidence type="ECO:0000256" key="4">
    <source>
        <dbReference type="ARBA" id="ARBA00022525"/>
    </source>
</evidence>
<dbReference type="PANTHER" id="PTHR11954:SF6">
    <property type="entry name" value="MACROPHAGE MIGRATION INHIBITORY FACTOR"/>
    <property type="match status" value="1"/>
</dbReference>
<comment type="catalytic activity">
    <reaction evidence="7">
        <text>L-dopachrome = 5,6-dihydroxyindole-2-carboxylate</text>
        <dbReference type="Rhea" id="RHEA:13041"/>
        <dbReference type="ChEBI" id="CHEBI:16875"/>
        <dbReference type="ChEBI" id="CHEBI:57509"/>
        <dbReference type="EC" id="5.3.3.12"/>
    </reaction>
</comment>
<name>A0AAN9ZF82_9ORTH</name>
<dbReference type="GO" id="GO:0050178">
    <property type="term" value="F:phenylpyruvate tautomerase activity"/>
    <property type="evidence" value="ECO:0007669"/>
    <property type="project" value="UniProtKB-EC"/>
</dbReference>
<proteinExistence type="inferred from homology"/>
<dbReference type="Gene3D" id="3.30.429.10">
    <property type="entry name" value="Macrophage Migration Inhibitory Factor"/>
    <property type="match status" value="1"/>
</dbReference>
<organism evidence="14 15">
    <name type="scientific">Gryllus longicercus</name>
    <dbReference type="NCBI Taxonomy" id="2509291"/>
    <lineage>
        <taxon>Eukaryota</taxon>
        <taxon>Metazoa</taxon>
        <taxon>Ecdysozoa</taxon>
        <taxon>Arthropoda</taxon>
        <taxon>Hexapoda</taxon>
        <taxon>Insecta</taxon>
        <taxon>Pterygota</taxon>
        <taxon>Neoptera</taxon>
        <taxon>Polyneoptera</taxon>
        <taxon>Orthoptera</taxon>
        <taxon>Ensifera</taxon>
        <taxon>Gryllidea</taxon>
        <taxon>Grylloidea</taxon>
        <taxon>Gryllidae</taxon>
        <taxon>Gryllinae</taxon>
        <taxon>Gryllus</taxon>
    </lineage>
</organism>
<protein>
    <recommendedName>
        <fullName evidence="12">L-dopachrome isomerase</fullName>
        <ecNumber evidence="9">5.3.2.1</ecNumber>
        <ecNumber evidence="8">5.3.3.12</ecNumber>
    </recommendedName>
    <alternativeName>
        <fullName evidence="10">L-dopachrome tautomerase</fullName>
    </alternativeName>
    <alternativeName>
        <fullName evidence="11">Phenylpyruvate tautomerase</fullName>
    </alternativeName>
</protein>
<evidence type="ECO:0000256" key="11">
    <source>
        <dbReference type="ARBA" id="ARBA00041912"/>
    </source>
</evidence>
<dbReference type="InterPro" id="IPR001398">
    <property type="entry name" value="Macrophage_inhib_fac"/>
</dbReference>
<evidence type="ECO:0000256" key="7">
    <source>
        <dbReference type="ARBA" id="ARBA00036823"/>
    </source>
</evidence>
<keyword evidence="4" id="KW-0964">Secreted</keyword>
<comment type="subcellular location">
    <subcellularLocation>
        <location evidence="1">Secreted</location>
    </subcellularLocation>
</comment>
<comment type="similarity">
    <text evidence="2">Belongs to the MIF family.</text>
</comment>
<evidence type="ECO:0000256" key="5">
    <source>
        <dbReference type="ARBA" id="ARBA00023235"/>
    </source>
</evidence>
<dbReference type="InterPro" id="IPR014347">
    <property type="entry name" value="Tautomerase/MIF_sf"/>
</dbReference>
<gene>
    <name evidence="14" type="ORF">R5R35_014014</name>
</gene>
<evidence type="ECO:0000313" key="14">
    <source>
        <dbReference type="EMBL" id="KAK7871740.1"/>
    </source>
</evidence>
<dbReference type="Proteomes" id="UP001378592">
    <property type="component" value="Unassembled WGS sequence"/>
</dbReference>
<keyword evidence="5" id="KW-0413">Isomerase</keyword>
<evidence type="ECO:0000256" key="1">
    <source>
        <dbReference type="ARBA" id="ARBA00004613"/>
    </source>
</evidence>
<keyword evidence="3" id="KW-0202">Cytokine</keyword>
<dbReference type="SUPFAM" id="SSF55331">
    <property type="entry name" value="Tautomerase/MIF"/>
    <property type="match status" value="1"/>
</dbReference>
<sequence length="147" mass="16605">MPMLRIETNQTRCHVPKDFHKTTTELVAKLLEKPAERCCVTVVTDLNMSRGGSTEPCGFAQLMSIGQIDEERNKRYVAALTLHLEKFLGISRKRLLIRLVDEKPENLGNCGTTYKELLQEYKPKKKKKQRGSSSESGSDSDSDDDSD</sequence>
<evidence type="ECO:0000256" key="9">
    <source>
        <dbReference type="ARBA" id="ARBA00039086"/>
    </source>
</evidence>
<dbReference type="GO" id="GO:0005615">
    <property type="term" value="C:extracellular space"/>
    <property type="evidence" value="ECO:0007669"/>
    <property type="project" value="UniProtKB-KW"/>
</dbReference>
<evidence type="ECO:0000256" key="6">
    <source>
        <dbReference type="ARBA" id="ARBA00036735"/>
    </source>
</evidence>
<comment type="catalytic activity">
    <reaction evidence="6">
        <text>3-phenylpyruvate = enol-phenylpyruvate</text>
        <dbReference type="Rhea" id="RHEA:17097"/>
        <dbReference type="ChEBI" id="CHEBI:16815"/>
        <dbReference type="ChEBI" id="CHEBI:18005"/>
        <dbReference type="EC" id="5.3.2.1"/>
    </reaction>
</comment>
<dbReference type="EC" id="5.3.2.1" evidence="9"/>
<evidence type="ECO:0000256" key="13">
    <source>
        <dbReference type="SAM" id="MobiDB-lite"/>
    </source>
</evidence>
<accession>A0AAN9ZF82</accession>
<dbReference type="EC" id="5.3.3.12" evidence="8"/>
<dbReference type="EMBL" id="JAZDUA010000034">
    <property type="protein sequence ID" value="KAK7871740.1"/>
    <property type="molecule type" value="Genomic_DNA"/>
</dbReference>
<evidence type="ECO:0000256" key="2">
    <source>
        <dbReference type="ARBA" id="ARBA00005851"/>
    </source>
</evidence>
<dbReference type="AlphaFoldDB" id="A0AAN9ZF82"/>
<dbReference type="Pfam" id="PF01187">
    <property type="entry name" value="MIF"/>
    <property type="match status" value="1"/>
</dbReference>
<evidence type="ECO:0000313" key="15">
    <source>
        <dbReference type="Proteomes" id="UP001378592"/>
    </source>
</evidence>
<feature type="region of interest" description="Disordered" evidence="13">
    <location>
        <begin position="121"/>
        <end position="147"/>
    </location>
</feature>
<evidence type="ECO:0000256" key="10">
    <source>
        <dbReference type="ARBA" id="ARBA00041631"/>
    </source>
</evidence>
<dbReference type="GO" id="GO:0005125">
    <property type="term" value="F:cytokine activity"/>
    <property type="evidence" value="ECO:0007669"/>
    <property type="project" value="UniProtKB-KW"/>
</dbReference>
<evidence type="ECO:0000256" key="3">
    <source>
        <dbReference type="ARBA" id="ARBA00022514"/>
    </source>
</evidence>
<keyword evidence="15" id="KW-1185">Reference proteome</keyword>
<evidence type="ECO:0000256" key="8">
    <source>
        <dbReference type="ARBA" id="ARBA00038932"/>
    </source>
</evidence>
<evidence type="ECO:0000256" key="12">
    <source>
        <dbReference type="ARBA" id="ARBA00042730"/>
    </source>
</evidence>
<feature type="compositionally biased region" description="Acidic residues" evidence="13">
    <location>
        <begin position="138"/>
        <end position="147"/>
    </location>
</feature>
<reference evidence="14 15" key="1">
    <citation type="submission" date="2024-03" db="EMBL/GenBank/DDBJ databases">
        <title>The genome assembly and annotation of the cricket Gryllus longicercus Weissman &amp; Gray.</title>
        <authorList>
            <person name="Szrajer S."/>
            <person name="Gray D."/>
            <person name="Ylla G."/>
        </authorList>
    </citation>
    <scope>NUCLEOTIDE SEQUENCE [LARGE SCALE GENOMIC DNA]</scope>
    <source>
        <strain evidence="14">DAG 2021-001</strain>
        <tissue evidence="14">Whole body minus gut</tissue>
    </source>
</reference>